<dbReference type="PANTHER" id="PTHR30293:SF0">
    <property type="entry name" value="NITROGEN ASSIMILATION REGULATORY PROTEIN NAC"/>
    <property type="match status" value="1"/>
</dbReference>
<dbReference type="InterPro" id="IPR036390">
    <property type="entry name" value="WH_DNA-bd_sf"/>
</dbReference>
<name>A0A6M1TUI4_9RHOB</name>
<evidence type="ECO:0000256" key="1">
    <source>
        <dbReference type="ARBA" id="ARBA00009437"/>
    </source>
</evidence>
<dbReference type="EMBL" id="JAALFE010000009">
    <property type="protein sequence ID" value="NGQ91397.1"/>
    <property type="molecule type" value="Genomic_DNA"/>
</dbReference>
<keyword evidence="2" id="KW-0805">Transcription regulation</keyword>
<accession>A0A6M1TUI4</accession>
<evidence type="ECO:0000313" key="8">
    <source>
        <dbReference type="Proteomes" id="UP000474758"/>
    </source>
</evidence>
<keyword evidence="3" id="KW-0238">DNA-binding</keyword>
<organism evidence="7 8">
    <name type="scientific">Paragemmobacter kunshanensis</name>
    <dbReference type="NCBI Taxonomy" id="2583234"/>
    <lineage>
        <taxon>Bacteria</taxon>
        <taxon>Pseudomonadati</taxon>
        <taxon>Pseudomonadota</taxon>
        <taxon>Alphaproteobacteria</taxon>
        <taxon>Rhodobacterales</taxon>
        <taxon>Paracoccaceae</taxon>
        <taxon>Paragemmobacter</taxon>
    </lineage>
</organism>
<evidence type="ECO:0000259" key="6">
    <source>
        <dbReference type="PROSITE" id="PS50931"/>
    </source>
</evidence>
<dbReference type="AlphaFoldDB" id="A0A6M1TUI4"/>
<dbReference type="GO" id="GO:0003700">
    <property type="term" value="F:DNA-binding transcription factor activity"/>
    <property type="evidence" value="ECO:0007669"/>
    <property type="project" value="InterPro"/>
</dbReference>
<feature type="domain" description="HTH lysR-type" evidence="6">
    <location>
        <begin position="1"/>
        <end position="58"/>
    </location>
</feature>
<dbReference type="GO" id="GO:0003677">
    <property type="term" value="F:DNA binding"/>
    <property type="evidence" value="ECO:0007669"/>
    <property type="project" value="UniProtKB-KW"/>
</dbReference>
<keyword evidence="4" id="KW-0010">Activator</keyword>
<dbReference type="PROSITE" id="PS50931">
    <property type="entry name" value="HTH_LYSR"/>
    <property type="match status" value="1"/>
</dbReference>
<dbReference type="InterPro" id="IPR036388">
    <property type="entry name" value="WH-like_DNA-bd_sf"/>
</dbReference>
<dbReference type="Pfam" id="PF03466">
    <property type="entry name" value="LysR_substrate"/>
    <property type="match status" value="1"/>
</dbReference>
<gene>
    <name evidence="7" type="ORF">G5V65_10855</name>
</gene>
<evidence type="ECO:0000256" key="2">
    <source>
        <dbReference type="ARBA" id="ARBA00023015"/>
    </source>
</evidence>
<comment type="caution">
    <text evidence="7">The sequence shown here is derived from an EMBL/GenBank/DDBJ whole genome shotgun (WGS) entry which is preliminary data.</text>
</comment>
<evidence type="ECO:0000313" key="7">
    <source>
        <dbReference type="EMBL" id="NGQ91397.1"/>
    </source>
</evidence>
<evidence type="ECO:0000256" key="4">
    <source>
        <dbReference type="ARBA" id="ARBA00023159"/>
    </source>
</evidence>
<protein>
    <submittedName>
        <fullName evidence="7">LysR family transcriptional regulator</fullName>
    </submittedName>
</protein>
<keyword evidence="5" id="KW-0804">Transcription</keyword>
<dbReference type="Proteomes" id="UP000474758">
    <property type="component" value="Unassembled WGS sequence"/>
</dbReference>
<dbReference type="Gene3D" id="3.40.190.290">
    <property type="match status" value="1"/>
</dbReference>
<evidence type="ECO:0000256" key="5">
    <source>
        <dbReference type="ARBA" id="ARBA00023163"/>
    </source>
</evidence>
<keyword evidence="8" id="KW-1185">Reference proteome</keyword>
<dbReference type="InterPro" id="IPR005119">
    <property type="entry name" value="LysR_subst-bd"/>
</dbReference>
<dbReference type="Pfam" id="PF00126">
    <property type="entry name" value="HTH_1"/>
    <property type="match status" value="1"/>
</dbReference>
<dbReference type="InterPro" id="IPR000847">
    <property type="entry name" value="LysR_HTH_N"/>
</dbReference>
<dbReference type="Gene3D" id="1.10.10.10">
    <property type="entry name" value="Winged helix-like DNA-binding domain superfamily/Winged helix DNA-binding domain"/>
    <property type="match status" value="1"/>
</dbReference>
<evidence type="ECO:0000256" key="3">
    <source>
        <dbReference type="ARBA" id="ARBA00023125"/>
    </source>
</evidence>
<dbReference type="PANTHER" id="PTHR30293">
    <property type="entry name" value="TRANSCRIPTIONAL REGULATORY PROTEIN NAC-RELATED"/>
    <property type="match status" value="1"/>
</dbReference>
<dbReference type="PRINTS" id="PR00039">
    <property type="entry name" value="HTHLYSR"/>
</dbReference>
<dbReference type="SUPFAM" id="SSF46785">
    <property type="entry name" value="Winged helix' DNA-binding domain"/>
    <property type="match status" value="1"/>
</dbReference>
<comment type="similarity">
    <text evidence="1">Belongs to the LysR transcriptional regulatory family.</text>
</comment>
<proteinExistence type="inferred from homology"/>
<dbReference type="SUPFAM" id="SSF53850">
    <property type="entry name" value="Periplasmic binding protein-like II"/>
    <property type="match status" value="1"/>
</dbReference>
<sequence length="307" mass="33258">MEFVDLQYFVSIAETGSFTKSALQNNVAQSALSRRVRDLEAEMGTALFYRNGRGVVLTEAGETFLAAARGILAQREALRQDMRRASGELDGTVKLAVPPSVGLVLLAPLLRQIRADHPRIRMRVLEGFSGHVADWLAAGKVDLAVLYKMKSSTLLDAEHLLFEDMFLISAPDAPPIGRADAVSMAEVAGEELVLPGSPHGLRLLVEDAAARAQVTLTVGMEVETLPTIYDLVRTGGLRTILPLAAVKEQVAEGRLRAQHIMDPVISRELILAHAPHRAAAPVTKAVVRLIRSKIGELVRSGAWDGRI</sequence>
<reference evidence="7 8" key="1">
    <citation type="submission" date="2020-02" db="EMBL/GenBank/DDBJ databases">
        <title>Rhodobacter translucens sp. nov., a novel bacterium isolated from activated sludge.</title>
        <authorList>
            <person name="Liu J."/>
        </authorList>
    </citation>
    <scope>NUCLEOTIDE SEQUENCE [LARGE SCALE GENOMIC DNA]</scope>
    <source>
        <strain evidence="7 8">HX-7-19</strain>
    </source>
</reference>
<dbReference type="FunFam" id="1.10.10.10:FF:000001">
    <property type="entry name" value="LysR family transcriptional regulator"/>
    <property type="match status" value="1"/>
</dbReference>
<dbReference type="GO" id="GO:2000142">
    <property type="term" value="P:regulation of DNA-templated transcription initiation"/>
    <property type="evidence" value="ECO:0007669"/>
    <property type="project" value="TreeGrafter"/>
</dbReference>
<dbReference type="RefSeq" id="WP_165049886.1">
    <property type="nucleotide sequence ID" value="NZ_JAALFE010000009.1"/>
</dbReference>